<dbReference type="RefSeq" id="WP_133262818.1">
    <property type="nucleotide sequence ID" value="NZ_SJCY01000007.1"/>
</dbReference>
<sequence>MKKVAFLFLLAIISENVFSQSFFIKQKPINEKAALTFTEAKPSVIFFGAPNNSDDFKKHKLKSKAVNSYFGGVYTNFPIFDIGKENVVEFNNSSDKFIFYRPNTKKAFGMIISNGKDNPILVTNPNEYLKTIKTYLNIGNADYLVPKTFNEGNQKNALQEIQQILKINFVATKTYAEKLIANVNSSHYPKTYGDANFKMHCNERIFEMYTDSSLTTKIAYSSKYVYNNKNQPQNITNIINGKETTFTKYVRNGDGLIMLIISGYLKNPDTTKFIYDKDKYYTINFSKGRPFSYDTYFLNDQMQCVRQLSIRSDQSIVSDINYVYDKFGRVVREGKSDSEVIYTYNKDADKLYSSFKSYSLNPRKLELNNEVIREKNKNTFVGKNGSGEQTFKSISVTNPDRSIKTYAYDKDNKLTSVSVIKCAE</sequence>
<evidence type="ECO:0008006" key="4">
    <source>
        <dbReference type="Google" id="ProtNLM"/>
    </source>
</evidence>
<dbReference type="Gene3D" id="2.180.10.10">
    <property type="entry name" value="RHS repeat-associated core"/>
    <property type="match status" value="1"/>
</dbReference>
<dbReference type="Proteomes" id="UP000295668">
    <property type="component" value="Unassembled WGS sequence"/>
</dbReference>
<keyword evidence="3" id="KW-1185">Reference proteome</keyword>
<dbReference type="AlphaFoldDB" id="A0A4R5MK41"/>
<feature type="signal peptide" evidence="1">
    <location>
        <begin position="1"/>
        <end position="19"/>
    </location>
</feature>
<accession>A0A4R5MK41</accession>
<keyword evidence="1" id="KW-0732">Signal</keyword>
<protein>
    <recommendedName>
        <fullName evidence="4">RHS repeat protein</fullName>
    </recommendedName>
</protein>
<feature type="chain" id="PRO_5021033687" description="RHS repeat protein" evidence="1">
    <location>
        <begin position="20"/>
        <end position="424"/>
    </location>
</feature>
<dbReference type="OrthoDB" id="1373484at2"/>
<comment type="caution">
    <text evidence="2">The sequence shown here is derived from an EMBL/GenBank/DDBJ whole genome shotgun (WGS) entry which is preliminary data.</text>
</comment>
<proteinExistence type="predicted"/>
<gene>
    <name evidence="2" type="ORF">EZJ43_11285</name>
</gene>
<organism evidence="2 3">
    <name type="scientific">Pedobacter changchengzhani</name>
    <dbReference type="NCBI Taxonomy" id="2529274"/>
    <lineage>
        <taxon>Bacteria</taxon>
        <taxon>Pseudomonadati</taxon>
        <taxon>Bacteroidota</taxon>
        <taxon>Sphingobacteriia</taxon>
        <taxon>Sphingobacteriales</taxon>
        <taxon>Sphingobacteriaceae</taxon>
        <taxon>Pedobacter</taxon>
    </lineage>
</organism>
<dbReference type="EMBL" id="SJCY01000007">
    <property type="protein sequence ID" value="TDG35928.1"/>
    <property type="molecule type" value="Genomic_DNA"/>
</dbReference>
<evidence type="ECO:0000256" key="1">
    <source>
        <dbReference type="SAM" id="SignalP"/>
    </source>
</evidence>
<evidence type="ECO:0000313" key="3">
    <source>
        <dbReference type="Proteomes" id="UP000295668"/>
    </source>
</evidence>
<reference evidence="2 3" key="1">
    <citation type="submission" date="2019-02" db="EMBL/GenBank/DDBJ databases">
        <title>Pedobacter sp. nov., a novel speices isolated from soil of pinguins habitat in Antarcitica.</title>
        <authorList>
            <person name="He R.-H."/>
        </authorList>
    </citation>
    <scope>NUCLEOTIDE SEQUENCE [LARGE SCALE GENOMIC DNA]</scope>
    <source>
        <strain evidence="2 3">E01020</strain>
    </source>
</reference>
<name>A0A4R5MK41_9SPHI</name>
<evidence type="ECO:0000313" key="2">
    <source>
        <dbReference type="EMBL" id="TDG35928.1"/>
    </source>
</evidence>